<dbReference type="Proteomes" id="UP000271464">
    <property type="component" value="Unassembled WGS sequence"/>
</dbReference>
<evidence type="ECO:0000313" key="3">
    <source>
        <dbReference type="EMBL" id="VAZ88158.1"/>
    </source>
</evidence>
<name>A0A8E2IW45_9MYCO</name>
<reference evidence="3 5" key="2">
    <citation type="submission" date="2018-09" db="EMBL/GenBank/DDBJ databases">
        <authorList>
            <person name="Tagini F."/>
        </authorList>
    </citation>
    <scope>NUCLEOTIDE SEQUENCE [LARGE SCALE GENOMIC DNA]</scope>
    <source>
        <strain evidence="3 5">MK4</strain>
    </source>
</reference>
<dbReference type="RefSeq" id="WP_075549638.1">
    <property type="nucleotide sequence ID" value="NZ_CADEAW010000055.1"/>
</dbReference>
<keyword evidence="5" id="KW-1185">Reference proteome</keyword>
<evidence type="ECO:0000313" key="2">
    <source>
        <dbReference type="EMBL" id="ORC10387.1"/>
    </source>
</evidence>
<feature type="region of interest" description="Disordered" evidence="1">
    <location>
        <begin position="94"/>
        <end position="122"/>
    </location>
</feature>
<evidence type="ECO:0000313" key="4">
    <source>
        <dbReference type="Proteomes" id="UP000192335"/>
    </source>
</evidence>
<comment type="caution">
    <text evidence="2">The sequence shown here is derived from an EMBL/GenBank/DDBJ whole genome shotgun (WGS) entry which is preliminary data.</text>
</comment>
<evidence type="ECO:0000313" key="5">
    <source>
        <dbReference type="Proteomes" id="UP000271464"/>
    </source>
</evidence>
<accession>A0A8E2IW45</accession>
<organism evidence="2 4">
    <name type="scientific">Mycobacterium persicum</name>
    <dbReference type="NCBI Taxonomy" id="1487726"/>
    <lineage>
        <taxon>Bacteria</taxon>
        <taxon>Bacillati</taxon>
        <taxon>Actinomycetota</taxon>
        <taxon>Actinomycetes</taxon>
        <taxon>Mycobacteriales</taxon>
        <taxon>Mycobacteriaceae</taxon>
        <taxon>Mycobacterium</taxon>
    </lineage>
</organism>
<gene>
    <name evidence="2" type="ORF">B4U45_18355</name>
    <name evidence="3" type="ORF">LAUMK4_00611</name>
</gene>
<dbReference type="OrthoDB" id="4426978at2"/>
<dbReference type="GeneID" id="66599338"/>
<dbReference type="EMBL" id="UPHM01000012">
    <property type="protein sequence ID" value="VAZ88158.1"/>
    <property type="molecule type" value="Genomic_DNA"/>
</dbReference>
<dbReference type="EMBL" id="MWQA01000001">
    <property type="protein sequence ID" value="ORC10387.1"/>
    <property type="molecule type" value="Genomic_DNA"/>
</dbReference>
<evidence type="ECO:0000256" key="1">
    <source>
        <dbReference type="SAM" id="MobiDB-lite"/>
    </source>
</evidence>
<sequence>MARAQIPAPPKGARSSGRALWRDVMARYELEQHELALLREMVRCVDQLDELHAITERDGLVVEGPHGSKAHPALTAAQQQRIVLARLAASLRLPSGDQDDPSVLRRPQRRGAARGVYGIAGA</sequence>
<evidence type="ECO:0008006" key="6">
    <source>
        <dbReference type="Google" id="ProtNLM"/>
    </source>
</evidence>
<proteinExistence type="predicted"/>
<dbReference type="AlphaFoldDB" id="A0A8E2IW45"/>
<reference evidence="2 4" key="1">
    <citation type="submission" date="2017-02" db="EMBL/GenBank/DDBJ databases">
        <title>Mycobacterium kansasii genomes.</title>
        <authorList>
            <person name="Borowka P."/>
            <person name="Strapagiel D."/>
            <person name="Marciniak B."/>
            <person name="Lach J."/>
            <person name="Bakula Z."/>
            <person name="Van Ingen J."/>
            <person name="Safianowska A."/>
            <person name="Brzostek A."/>
            <person name="Dziadek J."/>
            <person name="Jagielski T."/>
        </authorList>
    </citation>
    <scope>NUCLEOTIDE SEQUENCE [LARGE SCALE GENOMIC DNA]</scope>
    <source>
        <strain evidence="2 4">12MK</strain>
    </source>
</reference>
<protein>
    <recommendedName>
        <fullName evidence="6">Terminase</fullName>
    </recommendedName>
</protein>
<dbReference type="Proteomes" id="UP000192335">
    <property type="component" value="Unassembled WGS sequence"/>
</dbReference>